<dbReference type="InterPro" id="IPR003593">
    <property type="entry name" value="AAA+_ATPase"/>
</dbReference>
<evidence type="ECO:0000313" key="8">
    <source>
        <dbReference type="Proteomes" id="UP000596427"/>
    </source>
</evidence>
<reference evidence="7 8" key="1">
    <citation type="submission" date="2020-10" db="EMBL/GenBank/DDBJ databases">
        <title>Degradation of 1,4-Dioxane by Xanthobacter sp. YN2, via a Novel Group-2 Soluble Di-Iron Monooxygenase.</title>
        <authorList>
            <person name="Ma F."/>
            <person name="Wang Y."/>
            <person name="Yang J."/>
            <person name="Guo H."/>
            <person name="Su D."/>
            <person name="Yu L."/>
        </authorList>
    </citation>
    <scope>NUCLEOTIDE SEQUENCE [LARGE SCALE GENOMIC DNA]</scope>
    <source>
        <strain evidence="7 8">YN2</strain>
    </source>
</reference>
<dbReference type="PROSITE" id="PS00211">
    <property type="entry name" value="ABC_TRANSPORTER_1"/>
    <property type="match status" value="1"/>
</dbReference>
<dbReference type="Proteomes" id="UP000596427">
    <property type="component" value="Chromosome"/>
</dbReference>
<dbReference type="AlphaFoldDB" id="A0A974PTS2"/>
<dbReference type="GO" id="GO:0016887">
    <property type="term" value="F:ATP hydrolysis activity"/>
    <property type="evidence" value="ECO:0007669"/>
    <property type="project" value="InterPro"/>
</dbReference>
<keyword evidence="3" id="KW-0547">Nucleotide-binding</keyword>
<dbReference type="GO" id="GO:0015807">
    <property type="term" value="P:L-amino acid transport"/>
    <property type="evidence" value="ECO:0007669"/>
    <property type="project" value="TreeGrafter"/>
</dbReference>
<dbReference type="EMBL" id="CP063362">
    <property type="protein sequence ID" value="QRG09391.1"/>
    <property type="molecule type" value="Genomic_DNA"/>
</dbReference>
<keyword evidence="8" id="KW-1185">Reference proteome</keyword>
<dbReference type="PROSITE" id="PS50893">
    <property type="entry name" value="ABC_TRANSPORTER_2"/>
    <property type="match status" value="1"/>
</dbReference>
<dbReference type="PANTHER" id="PTHR43820:SF4">
    <property type="entry name" value="HIGH-AFFINITY BRANCHED-CHAIN AMINO ACID TRANSPORT ATP-BINDING PROTEIN LIVF"/>
    <property type="match status" value="1"/>
</dbReference>
<dbReference type="PANTHER" id="PTHR43820">
    <property type="entry name" value="HIGH-AFFINITY BRANCHED-CHAIN AMINO ACID TRANSPORT ATP-BINDING PROTEIN LIVF"/>
    <property type="match status" value="1"/>
</dbReference>
<protein>
    <submittedName>
        <fullName evidence="7">ABC transporter ATP-binding protein</fullName>
    </submittedName>
</protein>
<dbReference type="KEGG" id="xdi:EZH22_00745"/>
<dbReference type="InterPro" id="IPR027417">
    <property type="entry name" value="P-loop_NTPase"/>
</dbReference>
<keyword evidence="5" id="KW-0029">Amino-acid transport</keyword>
<evidence type="ECO:0000256" key="3">
    <source>
        <dbReference type="ARBA" id="ARBA00022741"/>
    </source>
</evidence>
<dbReference type="GO" id="GO:0015658">
    <property type="term" value="F:branched-chain amino acid transmembrane transporter activity"/>
    <property type="evidence" value="ECO:0007669"/>
    <property type="project" value="TreeGrafter"/>
</dbReference>
<dbReference type="InterPro" id="IPR017871">
    <property type="entry name" value="ABC_transporter-like_CS"/>
</dbReference>
<dbReference type="CDD" id="cd03224">
    <property type="entry name" value="ABC_TM1139_LivF_branched"/>
    <property type="match status" value="1"/>
</dbReference>
<dbReference type="SMART" id="SM00382">
    <property type="entry name" value="AAA"/>
    <property type="match status" value="1"/>
</dbReference>
<sequence>MLEITDLSSAYGHVIALSSVTLEVRRGEIVTLVGSNGAGKTTLLRCISGVQSVAAGTIRLEGADITRARASARVAAGIAQSPEGRMVFAELSVDDNLELGGYLRRKAERKATLEQVFTLFPALAERRDSLAGALSGGQQQMVAIGRALMTGPKLLLLDEPSMGLAPVVVEQIFDAIDLLCADGMTILLVEQNASAALALADRAYVIENGAIVLSGEGPALAADERVRAAYLGA</sequence>
<dbReference type="SUPFAM" id="SSF52540">
    <property type="entry name" value="P-loop containing nucleoside triphosphate hydrolases"/>
    <property type="match status" value="1"/>
</dbReference>
<evidence type="ECO:0000256" key="1">
    <source>
        <dbReference type="ARBA" id="ARBA00005417"/>
    </source>
</evidence>
<feature type="domain" description="ABC transporter" evidence="6">
    <location>
        <begin position="2"/>
        <end position="233"/>
    </location>
</feature>
<evidence type="ECO:0000259" key="6">
    <source>
        <dbReference type="PROSITE" id="PS50893"/>
    </source>
</evidence>
<keyword evidence="2" id="KW-0813">Transport</keyword>
<organism evidence="7 8">
    <name type="scientific">Xanthobacter dioxanivorans</name>
    <dbReference type="NCBI Taxonomy" id="2528964"/>
    <lineage>
        <taxon>Bacteria</taxon>
        <taxon>Pseudomonadati</taxon>
        <taxon>Pseudomonadota</taxon>
        <taxon>Alphaproteobacteria</taxon>
        <taxon>Hyphomicrobiales</taxon>
        <taxon>Xanthobacteraceae</taxon>
        <taxon>Xanthobacter</taxon>
    </lineage>
</organism>
<accession>A0A974PTS2</accession>
<dbReference type="RefSeq" id="WP_203196314.1">
    <property type="nucleotide sequence ID" value="NZ_CP063362.1"/>
</dbReference>
<keyword evidence="4 7" id="KW-0067">ATP-binding</keyword>
<evidence type="ECO:0000256" key="4">
    <source>
        <dbReference type="ARBA" id="ARBA00022840"/>
    </source>
</evidence>
<name>A0A974PTS2_9HYPH</name>
<dbReference type="Gene3D" id="3.40.50.300">
    <property type="entry name" value="P-loop containing nucleotide triphosphate hydrolases"/>
    <property type="match status" value="1"/>
</dbReference>
<gene>
    <name evidence="7" type="ORF">EZH22_00745</name>
</gene>
<evidence type="ECO:0000256" key="2">
    <source>
        <dbReference type="ARBA" id="ARBA00022448"/>
    </source>
</evidence>
<dbReference type="InterPro" id="IPR003439">
    <property type="entry name" value="ABC_transporter-like_ATP-bd"/>
</dbReference>
<evidence type="ECO:0000313" key="7">
    <source>
        <dbReference type="EMBL" id="QRG09391.1"/>
    </source>
</evidence>
<evidence type="ECO:0000256" key="5">
    <source>
        <dbReference type="ARBA" id="ARBA00022970"/>
    </source>
</evidence>
<dbReference type="GO" id="GO:0005524">
    <property type="term" value="F:ATP binding"/>
    <property type="evidence" value="ECO:0007669"/>
    <property type="project" value="UniProtKB-KW"/>
</dbReference>
<proteinExistence type="inferred from homology"/>
<dbReference type="InterPro" id="IPR052156">
    <property type="entry name" value="BCAA_Transport_ATP-bd_LivF"/>
</dbReference>
<dbReference type="Pfam" id="PF00005">
    <property type="entry name" value="ABC_tran"/>
    <property type="match status" value="1"/>
</dbReference>
<comment type="similarity">
    <text evidence="1">Belongs to the ABC transporter superfamily.</text>
</comment>